<dbReference type="SMART" id="SM00382">
    <property type="entry name" value="AAA"/>
    <property type="match status" value="2"/>
</dbReference>
<dbReference type="GO" id="GO:0005524">
    <property type="term" value="F:ATP binding"/>
    <property type="evidence" value="ECO:0007669"/>
    <property type="project" value="UniProtKB-KW"/>
</dbReference>
<evidence type="ECO:0000256" key="2">
    <source>
        <dbReference type="ARBA" id="ARBA00022741"/>
    </source>
</evidence>
<comment type="caution">
    <text evidence="7">The sequence shown here is derived from an EMBL/GenBank/DDBJ whole genome shotgun (WGS) entry which is preliminary data.</text>
</comment>
<dbReference type="PROSITE" id="PS00211">
    <property type="entry name" value="ABC_TRANSPORTER_1"/>
    <property type="match status" value="1"/>
</dbReference>
<dbReference type="SUPFAM" id="SSF52540">
    <property type="entry name" value="P-loop containing nucleoside triphosphate hydrolases"/>
    <property type="match status" value="2"/>
</dbReference>
<feature type="compositionally biased region" description="Basic and acidic residues" evidence="4">
    <location>
        <begin position="260"/>
        <end position="272"/>
    </location>
</feature>
<evidence type="ECO:0000256" key="3">
    <source>
        <dbReference type="ARBA" id="ARBA00022840"/>
    </source>
</evidence>
<proteinExistence type="predicted"/>
<evidence type="ECO:0000256" key="1">
    <source>
        <dbReference type="ARBA" id="ARBA00022737"/>
    </source>
</evidence>
<evidence type="ECO:0000256" key="5">
    <source>
        <dbReference type="SAM" id="SignalP"/>
    </source>
</evidence>
<dbReference type="Pfam" id="PF00005">
    <property type="entry name" value="ABC_tran"/>
    <property type="match status" value="2"/>
</dbReference>
<dbReference type="PANTHER" id="PTHR19211:SF6">
    <property type="entry name" value="BLL7188 PROTEIN"/>
    <property type="match status" value="1"/>
</dbReference>
<dbReference type="PANTHER" id="PTHR19211">
    <property type="entry name" value="ATP-BINDING TRANSPORT PROTEIN-RELATED"/>
    <property type="match status" value="1"/>
</dbReference>
<feature type="compositionally biased region" description="Low complexity" evidence="4">
    <location>
        <begin position="250"/>
        <end position="259"/>
    </location>
</feature>
<dbReference type="Proteomes" id="UP001143486">
    <property type="component" value="Unassembled WGS sequence"/>
</dbReference>
<sequence>MLLPVFAMSASITLSSLSLATPDARPLVADLTLAFGAERTGIVGRNGCGKSTLLHVLSGALAPAAGEVSVTGKIALMEQHACAGAATIAKALGVEDAQACLARILDGTASDADLDHADWTLESRVEAALAQVGLPAWPLDRPAAAASGGQRTRLAIARMLLAEPDILLLDEPTNNLDADGRAAILSLIENWSGGIIVASHDRDLLECMDRIVELTPVGATVTGGGWTAFAEARAARLARVEAEAERAEAGVRQARAAARQRSERKARSDRAGRQVRASGGQPKILLDARKNRAEGSDSRVARMSARQLETAGAEYDAAREKVEIVTPLSIDLPASGLAASQSVLSVRDLVFSRDGRRIVGPLSFEITGPERIALAGPNGSGKSTVFDLVTGRQQPDSGAVSGRHERFALLDQAVTFLEPALSVAANARRLNPKLSENAVRAALARYAFRAEAAEKPVSVLSGGERMRAGLACLACAAEAPQLLILDEPTNHIDLEAVELLEQALAGYDGAILVASHDTRFLDAIGVSRTITLEVPAA</sequence>
<keyword evidence="5" id="KW-0732">Signal</keyword>
<dbReference type="CDD" id="cd03221">
    <property type="entry name" value="ABCF_EF-3"/>
    <property type="match status" value="2"/>
</dbReference>
<evidence type="ECO:0000313" key="8">
    <source>
        <dbReference type="Proteomes" id="UP001143486"/>
    </source>
</evidence>
<organism evidence="7 8">
    <name type="scientific">Maricaulis virginensis</name>
    <dbReference type="NCBI Taxonomy" id="144022"/>
    <lineage>
        <taxon>Bacteria</taxon>
        <taxon>Pseudomonadati</taxon>
        <taxon>Pseudomonadota</taxon>
        <taxon>Alphaproteobacteria</taxon>
        <taxon>Maricaulales</taxon>
        <taxon>Maricaulaceae</taxon>
        <taxon>Maricaulis</taxon>
    </lineage>
</organism>
<protein>
    <submittedName>
        <fullName evidence="7">ABC transporter</fullName>
    </submittedName>
</protein>
<keyword evidence="1" id="KW-0677">Repeat</keyword>
<feature type="signal peptide" evidence="5">
    <location>
        <begin position="1"/>
        <end position="20"/>
    </location>
</feature>
<dbReference type="InterPro" id="IPR050611">
    <property type="entry name" value="ABCF"/>
</dbReference>
<dbReference type="InterPro" id="IPR027417">
    <property type="entry name" value="P-loop_NTPase"/>
</dbReference>
<keyword evidence="8" id="KW-1185">Reference proteome</keyword>
<feature type="domain" description="ABC transporter" evidence="6">
    <location>
        <begin position="344"/>
        <end position="533"/>
    </location>
</feature>
<feature type="region of interest" description="Disordered" evidence="4">
    <location>
        <begin position="249"/>
        <end position="281"/>
    </location>
</feature>
<evidence type="ECO:0000256" key="4">
    <source>
        <dbReference type="SAM" id="MobiDB-lite"/>
    </source>
</evidence>
<evidence type="ECO:0000313" key="7">
    <source>
        <dbReference type="EMBL" id="GLK53384.1"/>
    </source>
</evidence>
<dbReference type="InterPro" id="IPR003439">
    <property type="entry name" value="ABC_transporter-like_ATP-bd"/>
</dbReference>
<keyword evidence="3" id="KW-0067">ATP-binding</keyword>
<dbReference type="GO" id="GO:0016887">
    <property type="term" value="F:ATP hydrolysis activity"/>
    <property type="evidence" value="ECO:0007669"/>
    <property type="project" value="InterPro"/>
</dbReference>
<dbReference type="PROSITE" id="PS50893">
    <property type="entry name" value="ABC_TRANSPORTER_2"/>
    <property type="match status" value="2"/>
</dbReference>
<dbReference type="EMBL" id="BSFE01000010">
    <property type="protein sequence ID" value="GLK53384.1"/>
    <property type="molecule type" value="Genomic_DNA"/>
</dbReference>
<feature type="chain" id="PRO_5040785579" evidence="5">
    <location>
        <begin position="21"/>
        <end position="537"/>
    </location>
</feature>
<gene>
    <name evidence="7" type="ORF">GCM10017621_28920</name>
</gene>
<dbReference type="AlphaFoldDB" id="A0A9W6MPX1"/>
<evidence type="ECO:0000259" key="6">
    <source>
        <dbReference type="PROSITE" id="PS50893"/>
    </source>
</evidence>
<name>A0A9W6MPX1_9PROT</name>
<dbReference type="InterPro" id="IPR017871">
    <property type="entry name" value="ABC_transporter-like_CS"/>
</dbReference>
<accession>A0A9W6MPX1</accession>
<feature type="domain" description="ABC transporter" evidence="6">
    <location>
        <begin position="12"/>
        <end position="242"/>
    </location>
</feature>
<reference evidence="7" key="2">
    <citation type="submission" date="2023-01" db="EMBL/GenBank/DDBJ databases">
        <authorList>
            <person name="Sun Q."/>
            <person name="Evtushenko L."/>
        </authorList>
    </citation>
    <scope>NUCLEOTIDE SEQUENCE</scope>
    <source>
        <strain evidence="7">VKM B-1513</strain>
    </source>
</reference>
<dbReference type="Gene3D" id="3.40.50.300">
    <property type="entry name" value="P-loop containing nucleotide triphosphate hydrolases"/>
    <property type="match status" value="2"/>
</dbReference>
<dbReference type="InterPro" id="IPR003593">
    <property type="entry name" value="AAA+_ATPase"/>
</dbReference>
<reference evidence="7" key="1">
    <citation type="journal article" date="2014" name="Int. J. Syst. Evol. Microbiol.">
        <title>Complete genome sequence of Corynebacterium casei LMG S-19264T (=DSM 44701T), isolated from a smear-ripened cheese.</title>
        <authorList>
            <consortium name="US DOE Joint Genome Institute (JGI-PGF)"/>
            <person name="Walter F."/>
            <person name="Albersmeier A."/>
            <person name="Kalinowski J."/>
            <person name="Ruckert C."/>
        </authorList>
    </citation>
    <scope>NUCLEOTIDE SEQUENCE</scope>
    <source>
        <strain evidence="7">VKM B-1513</strain>
    </source>
</reference>
<keyword evidence="2" id="KW-0547">Nucleotide-binding</keyword>